<name>A0ABR1U2J7_9PEZI</name>
<sequence>MGKGFLSELIADIGFERHGVVNVDKFVELDKDPLLDEGVGVGILRGMNLTNDLDASASNSLIHAGASKQRGKLLQSGQSSEALDPALIQSIDIYVAVEVPA</sequence>
<organism evidence="1 2">
    <name type="scientific">Apiospora saccharicola</name>
    <dbReference type="NCBI Taxonomy" id="335842"/>
    <lineage>
        <taxon>Eukaryota</taxon>
        <taxon>Fungi</taxon>
        <taxon>Dikarya</taxon>
        <taxon>Ascomycota</taxon>
        <taxon>Pezizomycotina</taxon>
        <taxon>Sordariomycetes</taxon>
        <taxon>Xylariomycetidae</taxon>
        <taxon>Amphisphaeriales</taxon>
        <taxon>Apiosporaceae</taxon>
        <taxon>Apiospora</taxon>
    </lineage>
</organism>
<protein>
    <submittedName>
        <fullName evidence="1">Uncharacterized protein</fullName>
    </submittedName>
</protein>
<dbReference type="Proteomes" id="UP001446871">
    <property type="component" value="Unassembled WGS sequence"/>
</dbReference>
<evidence type="ECO:0000313" key="2">
    <source>
        <dbReference type="Proteomes" id="UP001446871"/>
    </source>
</evidence>
<reference evidence="1 2" key="1">
    <citation type="submission" date="2023-01" db="EMBL/GenBank/DDBJ databases">
        <title>Analysis of 21 Apiospora genomes using comparative genomics revels a genus with tremendous synthesis potential of carbohydrate active enzymes and secondary metabolites.</title>
        <authorList>
            <person name="Sorensen T."/>
        </authorList>
    </citation>
    <scope>NUCLEOTIDE SEQUENCE [LARGE SCALE GENOMIC DNA]</scope>
    <source>
        <strain evidence="1 2">CBS 83171</strain>
    </source>
</reference>
<comment type="caution">
    <text evidence="1">The sequence shown here is derived from an EMBL/GenBank/DDBJ whole genome shotgun (WGS) entry which is preliminary data.</text>
</comment>
<keyword evidence="2" id="KW-1185">Reference proteome</keyword>
<evidence type="ECO:0000313" key="1">
    <source>
        <dbReference type="EMBL" id="KAK8053130.1"/>
    </source>
</evidence>
<accession>A0ABR1U2J7</accession>
<gene>
    <name evidence="1" type="ORF">PG996_012431</name>
</gene>
<dbReference type="EMBL" id="JAQQWM010000008">
    <property type="protein sequence ID" value="KAK8053130.1"/>
    <property type="molecule type" value="Genomic_DNA"/>
</dbReference>
<proteinExistence type="predicted"/>